<dbReference type="RefSeq" id="WP_096994737.1">
    <property type="nucleotide sequence ID" value="NZ_JBHSII010000001.1"/>
</dbReference>
<evidence type="ECO:0000313" key="2">
    <source>
        <dbReference type="Proteomes" id="UP000219336"/>
    </source>
</evidence>
<organism evidence="1 2">
    <name type="scientific">Vibrio thalassae</name>
    <dbReference type="NCBI Taxonomy" id="1243014"/>
    <lineage>
        <taxon>Bacteria</taxon>
        <taxon>Pseudomonadati</taxon>
        <taxon>Pseudomonadota</taxon>
        <taxon>Gammaproteobacteria</taxon>
        <taxon>Vibrionales</taxon>
        <taxon>Vibrionaceae</taxon>
        <taxon>Vibrio</taxon>
    </lineage>
</organism>
<reference evidence="2" key="1">
    <citation type="submission" date="2016-06" db="EMBL/GenBank/DDBJ databases">
        <authorList>
            <person name="Rodrigo-Torres L."/>
            <person name="Arahal R.D."/>
            <person name="Lucena T."/>
        </authorList>
    </citation>
    <scope>NUCLEOTIDE SEQUENCE [LARGE SCALE GENOMIC DNA]</scope>
    <source>
        <strain evidence="2">CECT8203</strain>
    </source>
</reference>
<name>A0A240EP22_9VIBR</name>
<gene>
    <name evidence="1" type="ORF">VTH8203_03378</name>
</gene>
<proteinExistence type="predicted"/>
<dbReference type="EMBL" id="OANU01000073">
    <property type="protein sequence ID" value="SNX49730.1"/>
    <property type="molecule type" value="Genomic_DNA"/>
</dbReference>
<evidence type="ECO:0000313" key="1">
    <source>
        <dbReference type="EMBL" id="SNX49730.1"/>
    </source>
</evidence>
<sequence length="68" mass="7532">MSLCNFSQPQHFLRGLSNGADLSAFALGAENSYVHFRLQQDGPIPSSPELQNTLEDLAAYLLYFKIGK</sequence>
<protein>
    <submittedName>
        <fullName evidence="1">Uncharacterized protein</fullName>
    </submittedName>
</protein>
<dbReference type="Proteomes" id="UP000219336">
    <property type="component" value="Unassembled WGS sequence"/>
</dbReference>
<accession>A0A240EP22</accession>
<dbReference type="AlphaFoldDB" id="A0A240EP22"/>
<keyword evidence="2" id="KW-1185">Reference proteome</keyword>